<dbReference type="SMART" id="SM00564">
    <property type="entry name" value="PQQ"/>
    <property type="match status" value="3"/>
</dbReference>
<dbReference type="AlphaFoldDB" id="A0A9D5QEI8"/>
<gene>
    <name evidence="2" type="ORF">GF359_07700</name>
</gene>
<dbReference type="Proteomes" id="UP000630660">
    <property type="component" value="Unassembled WGS sequence"/>
</dbReference>
<dbReference type="Pfam" id="PF13360">
    <property type="entry name" value="PQQ_2"/>
    <property type="match status" value="1"/>
</dbReference>
<proteinExistence type="predicted"/>
<dbReference type="PANTHER" id="PTHR34512:SF30">
    <property type="entry name" value="OUTER MEMBRANE PROTEIN ASSEMBLY FACTOR BAMB"/>
    <property type="match status" value="1"/>
</dbReference>
<organism evidence="2 3">
    <name type="scientific">candidate division WOR-3 bacterium</name>
    <dbReference type="NCBI Taxonomy" id="2052148"/>
    <lineage>
        <taxon>Bacteria</taxon>
        <taxon>Bacteria division WOR-3</taxon>
    </lineage>
</organism>
<dbReference type="InterPro" id="IPR018391">
    <property type="entry name" value="PQQ_b-propeller_rpt"/>
</dbReference>
<evidence type="ECO:0000313" key="2">
    <source>
        <dbReference type="EMBL" id="MBD3365085.1"/>
    </source>
</evidence>
<reference evidence="2" key="1">
    <citation type="submission" date="2019-11" db="EMBL/GenBank/DDBJ databases">
        <title>Microbial mats filling the niche in hypersaline microbial mats.</title>
        <authorList>
            <person name="Wong H.L."/>
            <person name="Macleod F.I."/>
            <person name="White R.A. III"/>
            <person name="Burns B.P."/>
        </authorList>
    </citation>
    <scope>NUCLEOTIDE SEQUENCE</scope>
    <source>
        <strain evidence="2">Bin_327</strain>
    </source>
</reference>
<protein>
    <submittedName>
        <fullName evidence="2">PQQ-binding-like beta-propeller repeat protein</fullName>
    </submittedName>
</protein>
<evidence type="ECO:0000313" key="3">
    <source>
        <dbReference type="Proteomes" id="UP000630660"/>
    </source>
</evidence>
<feature type="domain" description="Pyrrolo-quinoline quinone repeat" evidence="1">
    <location>
        <begin position="7"/>
        <end position="148"/>
    </location>
</feature>
<accession>A0A9D5QEI8</accession>
<name>A0A9D5QEI8_UNCW3</name>
<dbReference type="EMBL" id="WJKJ01000255">
    <property type="protein sequence ID" value="MBD3365085.1"/>
    <property type="molecule type" value="Genomic_DNA"/>
</dbReference>
<dbReference type="PANTHER" id="PTHR34512">
    <property type="entry name" value="CELL SURFACE PROTEIN"/>
    <property type="match status" value="1"/>
</dbReference>
<dbReference type="InterPro" id="IPR011047">
    <property type="entry name" value="Quinoprotein_ADH-like_sf"/>
</dbReference>
<dbReference type="Gene3D" id="2.130.10.10">
    <property type="entry name" value="YVTN repeat-like/Quinoprotein amine dehydrogenase"/>
    <property type="match status" value="1"/>
</dbReference>
<sequence length="437" mass="48217">MYFWSHDGYLNALNTEGEVIWRYETEDSMEYFPAVGPDKTVYFGAKNGYFYALNPEGELKWKFQTGDEIWSTPAITEDGTIYFGSKDNYLYALTSEGKLKWKYKTGDDIRWSKPLIAHDGTVIIGSWDGYLYGLTSKGKLRYRYKASAGIDFSPALIDSTIYFSSGSMLYALKVSTIERYADTDSIITDELIPQAPVVTGGAGLARVADARTPEVNTWTFGTSFAGDRHGADHMNDWNITTWENAVFRIFASWIPLDKLEINAAAGLGYTYLADTGALEPALGLWDGEIGARYEFLRKPQASVAAGARTFIPLRDLAFGGPRFGGAADLLASLSSRDIEGLRMHANLGTEYLENVSLTWGLGIEYHLAILNPYLEFTGEVASGGAPIRVTPGLRILTDFGLSAYYTADFGLNLAARSIDLRGRDYVDQVSAGIAFSY</sequence>
<dbReference type="InterPro" id="IPR002372">
    <property type="entry name" value="PQQ_rpt_dom"/>
</dbReference>
<comment type="caution">
    <text evidence="2">The sequence shown here is derived from an EMBL/GenBank/DDBJ whole genome shotgun (WGS) entry which is preliminary data.</text>
</comment>
<evidence type="ECO:0000259" key="1">
    <source>
        <dbReference type="Pfam" id="PF13360"/>
    </source>
</evidence>
<dbReference type="InterPro" id="IPR015943">
    <property type="entry name" value="WD40/YVTN_repeat-like_dom_sf"/>
</dbReference>
<dbReference type="SUPFAM" id="SSF50998">
    <property type="entry name" value="Quinoprotein alcohol dehydrogenase-like"/>
    <property type="match status" value="1"/>
</dbReference>